<reference evidence="2 3" key="1">
    <citation type="submission" date="2020-06" db="EMBL/GenBank/DDBJ databases">
        <title>Draft genome sequence of Candidatus Phytoplasma pruni (X-disease group, subgroup 16SrIII-B) strain ChTDIII from Argentina.</title>
        <authorList>
            <person name="Fernandez F.D."/>
            <person name="Zuebert C."/>
            <person name="Huettel B."/>
            <person name="Kube M."/>
            <person name="Conci L.R."/>
        </authorList>
    </citation>
    <scope>NUCLEOTIDE SEQUENCE [LARGE SCALE GENOMIC DNA]</scope>
    <source>
        <strain evidence="2 3">ChTDIII</strain>
    </source>
</reference>
<evidence type="ECO:0000313" key="3">
    <source>
        <dbReference type="Proteomes" id="UP000568109"/>
    </source>
</evidence>
<dbReference type="EMBL" id="JABUOH010000027">
    <property type="protein sequence ID" value="NWN45653.1"/>
    <property type="molecule type" value="Genomic_DNA"/>
</dbReference>
<keyword evidence="1" id="KW-0472">Membrane</keyword>
<feature type="transmembrane region" description="Helical" evidence="1">
    <location>
        <begin position="151"/>
        <end position="170"/>
    </location>
</feature>
<gene>
    <name evidence="2" type="ORF">HR065_00960</name>
</gene>
<dbReference type="InterPro" id="IPR010539">
    <property type="entry name" value="BaxI_1-like"/>
</dbReference>
<keyword evidence="1" id="KW-0812">Transmembrane</keyword>
<feature type="transmembrane region" description="Helical" evidence="1">
    <location>
        <begin position="287"/>
        <end position="307"/>
    </location>
</feature>
<feature type="transmembrane region" description="Helical" evidence="1">
    <location>
        <begin position="245"/>
        <end position="267"/>
    </location>
</feature>
<proteinExistence type="predicted"/>
<evidence type="ECO:0000256" key="1">
    <source>
        <dbReference type="SAM" id="Phobius"/>
    </source>
</evidence>
<name>A0A851HIK0_9MOLU</name>
<sequence length="327" mass="38221">MYRKLYERLFNPSKNARIFLNREGKLKPKVQKRIHYLQKQNKVDKKVKTTTYKSVFTKFAILMMVLIASVFLTYFLSIKHCDLYDILHNGSIKIFDDETKKEELKNIFLYLLPICFFIIFFGSISIITLFVELGTYVYNRLLKYGLLLSSIFVGFLGGSNLFLLKMLAFFPIVRKEAIFTLILLFTSVMGTILTVFVLSFLYYSQKIKTNDKLSSLIISLLFLSWAMEMYFIIKRINYLNSDTIVASLIAIAFSILDFIIGALIWVLSLESLDHFIEQEMPQKFDWLIVNLLFTSIVLILFSIIEILSRIVSIFERLFGNICTKERI</sequence>
<dbReference type="Pfam" id="PF12811">
    <property type="entry name" value="BaxI_1"/>
    <property type="match status" value="1"/>
</dbReference>
<dbReference type="AlphaFoldDB" id="A0A851HIK0"/>
<dbReference type="RefSeq" id="WP_178734051.1">
    <property type="nucleotide sequence ID" value="NZ_JABUOH010000027.1"/>
</dbReference>
<keyword evidence="3" id="KW-1185">Reference proteome</keyword>
<protein>
    <submittedName>
        <fullName evidence="2">Bax inhibitor-1/YccA family protein</fullName>
    </submittedName>
</protein>
<comment type="caution">
    <text evidence="2">The sequence shown here is derived from an EMBL/GenBank/DDBJ whole genome shotgun (WGS) entry which is preliminary data.</text>
</comment>
<evidence type="ECO:0000313" key="2">
    <source>
        <dbReference type="EMBL" id="NWN45653.1"/>
    </source>
</evidence>
<accession>A0A851HIK0</accession>
<organism evidence="2 3">
    <name type="scientific">Candidatus Phytoplasma pruni</name>
    <dbReference type="NCBI Taxonomy" id="479893"/>
    <lineage>
        <taxon>Bacteria</taxon>
        <taxon>Bacillati</taxon>
        <taxon>Mycoplasmatota</taxon>
        <taxon>Mollicutes</taxon>
        <taxon>Acholeplasmatales</taxon>
        <taxon>Acholeplasmataceae</taxon>
        <taxon>Candidatus Phytoplasma</taxon>
        <taxon>16SrIII (X-disease group)</taxon>
    </lineage>
</organism>
<feature type="transmembrane region" description="Helical" evidence="1">
    <location>
        <begin position="107"/>
        <end position="131"/>
    </location>
</feature>
<feature type="transmembrane region" description="Helical" evidence="1">
    <location>
        <begin position="215"/>
        <end position="233"/>
    </location>
</feature>
<feature type="transmembrane region" description="Helical" evidence="1">
    <location>
        <begin position="177"/>
        <end position="203"/>
    </location>
</feature>
<dbReference type="Proteomes" id="UP000568109">
    <property type="component" value="Unassembled WGS sequence"/>
</dbReference>
<keyword evidence="1" id="KW-1133">Transmembrane helix</keyword>
<feature type="transmembrane region" description="Helical" evidence="1">
    <location>
        <begin position="55"/>
        <end position="76"/>
    </location>
</feature>